<evidence type="ECO:0000256" key="1">
    <source>
        <dbReference type="ARBA" id="ARBA00004141"/>
    </source>
</evidence>
<evidence type="ECO:0000256" key="2">
    <source>
        <dbReference type="ARBA" id="ARBA00008109"/>
    </source>
</evidence>
<protein>
    <recommendedName>
        <fullName evidence="14">Phospholipid-transporting ATPase</fullName>
        <ecNumber evidence="14">7.6.2.1</ecNumber>
    </recommendedName>
</protein>
<evidence type="ECO:0000256" key="11">
    <source>
        <dbReference type="ARBA" id="ARBA00034036"/>
    </source>
</evidence>
<keyword evidence="7 13" id="KW-0460">Magnesium</keyword>
<comment type="cofactor">
    <cofactor evidence="13">
        <name>Mg(2+)</name>
        <dbReference type="ChEBI" id="CHEBI:18420"/>
    </cofactor>
</comment>
<name>A0A914D769_9BILA</name>
<feature type="binding site" evidence="12">
    <location>
        <position position="36"/>
    </location>
    <ligand>
        <name>ATP</name>
        <dbReference type="ChEBI" id="CHEBI:30616"/>
    </ligand>
</feature>
<dbReference type="GO" id="GO:0140326">
    <property type="term" value="F:ATPase-coupled intramembrane lipid transporter activity"/>
    <property type="evidence" value="ECO:0007669"/>
    <property type="project" value="UniProtKB-EC"/>
</dbReference>
<accession>A0A914D769</accession>
<proteinExistence type="inferred from homology"/>
<dbReference type="Gene3D" id="3.40.50.1000">
    <property type="entry name" value="HAD superfamily/HAD-like"/>
    <property type="match status" value="1"/>
</dbReference>
<feature type="binding site" evidence="12">
    <location>
        <position position="140"/>
    </location>
    <ligand>
        <name>ATP</name>
        <dbReference type="ChEBI" id="CHEBI:30616"/>
    </ligand>
</feature>
<reference evidence="17" key="1">
    <citation type="submission" date="2022-11" db="UniProtKB">
        <authorList>
            <consortium name="WormBaseParasite"/>
        </authorList>
    </citation>
    <scope>IDENTIFICATION</scope>
</reference>
<dbReference type="SUPFAM" id="SSF81665">
    <property type="entry name" value="Calcium ATPase, transmembrane domain M"/>
    <property type="match status" value="1"/>
</dbReference>
<feature type="binding site" evidence="13">
    <location>
        <position position="164"/>
    </location>
    <ligand>
        <name>Mg(2+)</name>
        <dbReference type="ChEBI" id="CHEBI:18420"/>
    </ligand>
</feature>
<keyword evidence="3 14" id="KW-0812">Transmembrane</keyword>
<dbReference type="NCBIfam" id="TIGR01494">
    <property type="entry name" value="ATPase_P-type"/>
    <property type="match status" value="1"/>
</dbReference>
<evidence type="ECO:0000259" key="15">
    <source>
        <dbReference type="Pfam" id="PF16212"/>
    </source>
</evidence>
<evidence type="ECO:0000256" key="14">
    <source>
        <dbReference type="RuleBase" id="RU362033"/>
    </source>
</evidence>
<dbReference type="AlphaFoldDB" id="A0A914D769"/>
<evidence type="ECO:0000313" key="16">
    <source>
        <dbReference type="Proteomes" id="UP000887540"/>
    </source>
</evidence>
<evidence type="ECO:0000256" key="5">
    <source>
        <dbReference type="ARBA" id="ARBA00022741"/>
    </source>
</evidence>
<dbReference type="WBParaSite" id="ACRNAN_scaffold1922.g18907.t2">
    <property type="protein sequence ID" value="ACRNAN_scaffold1922.g18907.t2"/>
    <property type="gene ID" value="ACRNAN_scaffold1922.g18907"/>
</dbReference>
<keyword evidence="5 12" id="KW-0547">Nucleotide-binding</keyword>
<comment type="subcellular location">
    <subcellularLocation>
        <location evidence="1 14">Membrane</location>
        <topology evidence="1 14">Multi-pass membrane protein</topology>
    </subcellularLocation>
</comment>
<dbReference type="GO" id="GO:0045332">
    <property type="term" value="P:phospholipid translocation"/>
    <property type="evidence" value="ECO:0007669"/>
    <property type="project" value="TreeGrafter"/>
</dbReference>
<dbReference type="GO" id="GO:0005524">
    <property type="term" value="F:ATP binding"/>
    <property type="evidence" value="ECO:0007669"/>
    <property type="project" value="UniProtKB-UniRule"/>
</dbReference>
<dbReference type="PANTHER" id="PTHR24092:SF190">
    <property type="entry name" value="PHOSPHOLIPID-TRANSPORTING ATPASE"/>
    <property type="match status" value="1"/>
</dbReference>
<feature type="binding site" evidence="12">
    <location>
        <position position="134"/>
    </location>
    <ligand>
        <name>ATP</name>
        <dbReference type="ChEBI" id="CHEBI:30616"/>
    </ligand>
</feature>
<keyword evidence="6 12" id="KW-0067">ATP-binding</keyword>
<dbReference type="NCBIfam" id="TIGR01652">
    <property type="entry name" value="ATPase-Plipid"/>
    <property type="match status" value="1"/>
</dbReference>
<comment type="catalytic activity">
    <reaction evidence="11 14">
        <text>ATP + H2O + phospholipidSide 1 = ADP + phosphate + phospholipidSide 2.</text>
        <dbReference type="EC" id="7.6.2.1"/>
    </reaction>
</comment>
<feature type="transmembrane region" description="Helical" evidence="14">
    <location>
        <begin position="249"/>
        <end position="270"/>
    </location>
</feature>
<feature type="transmembrane region" description="Helical" evidence="14">
    <location>
        <begin position="304"/>
        <end position="326"/>
    </location>
</feature>
<dbReference type="PANTHER" id="PTHR24092">
    <property type="entry name" value="PROBABLE PHOSPHOLIPID-TRANSPORTING ATPASE"/>
    <property type="match status" value="1"/>
</dbReference>
<feature type="transmembrane region" description="Helical" evidence="14">
    <location>
        <begin position="221"/>
        <end position="243"/>
    </location>
</feature>
<dbReference type="InterPro" id="IPR001757">
    <property type="entry name" value="P_typ_ATPase"/>
</dbReference>
<keyword evidence="16" id="KW-1185">Reference proteome</keyword>
<feature type="domain" description="P-type ATPase C-terminal" evidence="15">
    <location>
        <begin position="186"/>
        <end position="441"/>
    </location>
</feature>
<dbReference type="SUPFAM" id="SSF56784">
    <property type="entry name" value="HAD-like"/>
    <property type="match status" value="1"/>
</dbReference>
<feature type="transmembrane region" description="Helical" evidence="14">
    <location>
        <begin position="414"/>
        <end position="439"/>
    </location>
</feature>
<keyword evidence="8 14" id="KW-1278">Translocase</keyword>
<evidence type="ECO:0000256" key="4">
    <source>
        <dbReference type="ARBA" id="ARBA00022723"/>
    </source>
</evidence>
<organism evidence="16 17">
    <name type="scientific">Acrobeloides nanus</name>
    <dbReference type="NCBI Taxonomy" id="290746"/>
    <lineage>
        <taxon>Eukaryota</taxon>
        <taxon>Metazoa</taxon>
        <taxon>Ecdysozoa</taxon>
        <taxon>Nematoda</taxon>
        <taxon>Chromadorea</taxon>
        <taxon>Rhabditida</taxon>
        <taxon>Tylenchina</taxon>
        <taxon>Cephalobomorpha</taxon>
        <taxon>Cephaloboidea</taxon>
        <taxon>Cephalobidae</taxon>
        <taxon>Acrobeloides</taxon>
    </lineage>
</organism>
<dbReference type="InterPro" id="IPR023298">
    <property type="entry name" value="ATPase_P-typ_TM_dom_sf"/>
</dbReference>
<dbReference type="InterPro" id="IPR036412">
    <property type="entry name" value="HAD-like_sf"/>
</dbReference>
<dbReference type="GO" id="GO:0005802">
    <property type="term" value="C:trans-Golgi network"/>
    <property type="evidence" value="ECO:0007669"/>
    <property type="project" value="TreeGrafter"/>
</dbReference>
<dbReference type="GO" id="GO:0000287">
    <property type="term" value="F:magnesium ion binding"/>
    <property type="evidence" value="ECO:0007669"/>
    <property type="project" value="UniProtKB-UniRule"/>
</dbReference>
<feature type="transmembrane region" description="Helical" evidence="14">
    <location>
        <begin position="364"/>
        <end position="385"/>
    </location>
</feature>
<sequence>MILLGATAIEDKLQEGVPDTIAKLTSVNIKIWVLTGDKMETAINIGYSCKLLTEKFKKVFLINGKDDLEVETQLNNTKIQMDQFKIAADKENLREINGYALLINGDSLAYALKPTCEKIFLEISCQCKSVICCRVTPLQKAQVVEVVKRNKGIITLAIGDGANDVSMIKTAHIGVGISGYEGNQAALASDYSIGQFRYLERLLLVHGRWSYYRMSKFLRYFFYKNFAFTLANFWFSFFSAYSAQAVYDAILLAAYNTFFTQFPVLAMGAFDQDVNDEYSLAYPKMYIPGQYNLFYNIRMFMYSLLYGVVSSLVLFLIPYGVFYHAIDHHGRDMNDLVLFEFTVFTALIIVVTGQIMFDTTYWTIFHHLSIWGSLLLYLLMVVYYYEILSVDAAITTDSLTSYGVVSRAFSTPHFWLSIFMISIVLFIPVIANHFLCFTLHPSYSNKVRIWAKIQQVSSKSYEMLSKYEEIISALKSCYTLAFSKVNGDSIFKGKIFKNINFSNLLNLIFKTNTSSTLAANDEPHIKENVLHVPLSDLAPKTTLEANDENLIKENVLYAPLSDVSEAPKTTQSILQSQILPTTSTESNLMESEISFTDETIEKTIVPEEFIRPNSARPTTARFYGRNFRRVQQVDLNQENKDLERIEA</sequence>
<dbReference type="InterPro" id="IPR023214">
    <property type="entry name" value="HAD_sf"/>
</dbReference>
<keyword evidence="4 13" id="KW-0479">Metal-binding</keyword>
<feature type="transmembrane region" description="Helical" evidence="14">
    <location>
        <begin position="338"/>
        <end position="357"/>
    </location>
</feature>
<evidence type="ECO:0000256" key="12">
    <source>
        <dbReference type="PIRSR" id="PIRSR606539-2"/>
    </source>
</evidence>
<dbReference type="GO" id="GO:0005886">
    <property type="term" value="C:plasma membrane"/>
    <property type="evidence" value="ECO:0007669"/>
    <property type="project" value="TreeGrafter"/>
</dbReference>
<keyword evidence="9 14" id="KW-1133">Transmembrane helix</keyword>
<dbReference type="GO" id="GO:0016887">
    <property type="term" value="F:ATP hydrolysis activity"/>
    <property type="evidence" value="ECO:0007669"/>
    <property type="project" value="InterPro"/>
</dbReference>
<comment type="similarity">
    <text evidence="2 14">Belongs to the cation transport ATPase (P-type) (TC 3.A.3) family. Type IV subfamily.</text>
</comment>
<feature type="binding site" evidence="12">
    <location>
        <position position="163"/>
    </location>
    <ligand>
        <name>ATP</name>
        <dbReference type="ChEBI" id="CHEBI:30616"/>
    </ligand>
</feature>
<evidence type="ECO:0000256" key="7">
    <source>
        <dbReference type="ARBA" id="ARBA00022842"/>
    </source>
</evidence>
<evidence type="ECO:0000256" key="10">
    <source>
        <dbReference type="ARBA" id="ARBA00023136"/>
    </source>
</evidence>
<feature type="binding site" evidence="12">
    <location>
        <position position="164"/>
    </location>
    <ligand>
        <name>ATP</name>
        <dbReference type="ChEBI" id="CHEBI:30616"/>
    </ligand>
</feature>
<dbReference type="GO" id="GO:0007030">
    <property type="term" value="P:Golgi organization"/>
    <property type="evidence" value="ECO:0007669"/>
    <property type="project" value="TreeGrafter"/>
</dbReference>
<evidence type="ECO:0000256" key="3">
    <source>
        <dbReference type="ARBA" id="ARBA00022692"/>
    </source>
</evidence>
<evidence type="ECO:0000256" key="9">
    <source>
        <dbReference type="ARBA" id="ARBA00022989"/>
    </source>
</evidence>
<feature type="binding site" evidence="12">
    <location>
        <position position="35"/>
    </location>
    <ligand>
        <name>ATP</name>
        <dbReference type="ChEBI" id="CHEBI:30616"/>
    </ligand>
</feature>
<evidence type="ECO:0000256" key="6">
    <source>
        <dbReference type="ARBA" id="ARBA00022840"/>
    </source>
</evidence>
<keyword evidence="10 14" id="KW-0472">Membrane</keyword>
<dbReference type="FunFam" id="3.40.50.1000:FF:000014">
    <property type="entry name" value="Phospholipid-transporting ATPase"/>
    <property type="match status" value="1"/>
</dbReference>
<evidence type="ECO:0000313" key="17">
    <source>
        <dbReference type="WBParaSite" id="ACRNAN_scaffold1922.g18907.t2"/>
    </source>
</evidence>
<dbReference type="Pfam" id="PF16212">
    <property type="entry name" value="PhoLip_ATPase_C"/>
    <property type="match status" value="1"/>
</dbReference>
<dbReference type="Proteomes" id="UP000887540">
    <property type="component" value="Unplaced"/>
</dbReference>
<feature type="binding site" evidence="12">
    <location>
        <position position="37"/>
    </location>
    <ligand>
        <name>ATP</name>
        <dbReference type="ChEBI" id="CHEBI:30616"/>
    </ligand>
</feature>
<feature type="binding site" evidence="13">
    <location>
        <position position="160"/>
    </location>
    <ligand>
        <name>Mg(2+)</name>
        <dbReference type="ChEBI" id="CHEBI:18420"/>
    </ligand>
</feature>
<evidence type="ECO:0000256" key="13">
    <source>
        <dbReference type="PIRSR" id="PIRSR606539-3"/>
    </source>
</evidence>
<dbReference type="InterPro" id="IPR006539">
    <property type="entry name" value="P-type_ATPase_IV"/>
</dbReference>
<evidence type="ECO:0000256" key="8">
    <source>
        <dbReference type="ARBA" id="ARBA00022967"/>
    </source>
</evidence>
<dbReference type="InterPro" id="IPR032630">
    <property type="entry name" value="P_typ_ATPase_c"/>
</dbReference>
<dbReference type="EC" id="7.6.2.1" evidence="14"/>